<evidence type="ECO:0000256" key="4">
    <source>
        <dbReference type="ARBA" id="ARBA00022728"/>
    </source>
</evidence>
<dbReference type="InterPro" id="IPR002464">
    <property type="entry name" value="DNA/RNA_helicase_DEAH_CS"/>
</dbReference>
<dbReference type="InterPro" id="IPR011545">
    <property type="entry name" value="DEAD/DEAH_box_helicase_dom"/>
</dbReference>
<evidence type="ECO:0000256" key="7">
    <source>
        <dbReference type="ARBA" id="ARBA00022840"/>
    </source>
</evidence>
<feature type="domain" description="Helicase ATP-binding" evidence="11">
    <location>
        <begin position="207"/>
        <end position="370"/>
    </location>
</feature>
<evidence type="ECO:0000313" key="14">
    <source>
        <dbReference type="Proteomes" id="UP000594263"/>
    </source>
</evidence>
<dbReference type="Proteomes" id="UP000594263">
    <property type="component" value="Unplaced"/>
</dbReference>
<name>A0A7N1A962_KALFE</name>
<proteinExistence type="predicted"/>
<dbReference type="GO" id="GO:0071006">
    <property type="term" value="C:U2-type catalytic step 1 spliceosome"/>
    <property type="evidence" value="ECO:0007669"/>
    <property type="project" value="UniProtKB-ARBA"/>
</dbReference>
<evidence type="ECO:0000256" key="3">
    <source>
        <dbReference type="ARBA" id="ARBA00022664"/>
    </source>
</evidence>
<dbReference type="EnsemblPlants" id="Kaladp0796s0001.1.v1.1">
    <property type="protein sequence ID" value="Kaladp0796s0001.1.v1.1.CDS.1"/>
    <property type="gene ID" value="Kaladp0796s0001.v1.1"/>
</dbReference>
<dbReference type="FunFam" id="3.40.50.300:FF:000726">
    <property type="entry name" value="Pre-mRNA-splicing factor ATP-dependent RNA helicase"/>
    <property type="match status" value="1"/>
</dbReference>
<keyword evidence="9" id="KW-0539">Nucleus</keyword>
<sequence length="590" mass="67007">MGMEKVSNSKRSSEEAQGAVEEVAALRKRSRQEYLKKREHKKLQELKDDVEDELCLFDESDVTVPEQYAVRYKKEVYDVAIGGGPPEEQHLNAYMIPESYDADGRLDQVKRFAVVNKRNDSGRKTSQALQQASCWEEQQIKNAYVSKSTKQESHYDFVFDDQIEVVKRCPDESRIKPPVKVSKKPSWKQLQEERRRLPVYSYKHSLLQAIEKYQIIVIMGETGSGKTTQIPQYLHEAGYTNRGIIACTQPRRVAAMSVAARVSQEMGVKLGHEVGYSVRFEDCTSDKTVVKYMTDGMLLREFLSEPDLSSYSVLMIDEAHERTVSTDLLFGLVKDIARYRPELKLLVLSATLDTAKFSDFFDSAPIFNIPGRRFPVETYHVTAPVADYVDTAVSTVIQIHVTQPPGDILVFLTGQEEIETADVVIKNRIKAFGEKIAELIVFPIYANLPTELQNKIFEPTPEGVRKIVLATNIAETSLTIDGIKYVVDPGYCKEKSYDPKTATESLLVTPISKASAMQRSGRSGRTGPGQCYRLYTKDHFETELEENCIPEIQRMNLASVVLTVKKALRQIQKKKCTKRHSKKEMHQETF</sequence>
<evidence type="ECO:0000256" key="8">
    <source>
        <dbReference type="ARBA" id="ARBA00023187"/>
    </source>
</evidence>
<protein>
    <recommendedName>
        <fullName evidence="2">RNA helicase</fullName>
        <ecNumber evidence="2">3.6.4.13</ecNumber>
    </recommendedName>
</protein>
<comment type="subcellular location">
    <subcellularLocation>
        <location evidence="1">Nucleus</location>
    </subcellularLocation>
</comment>
<evidence type="ECO:0000256" key="10">
    <source>
        <dbReference type="ARBA" id="ARBA00047984"/>
    </source>
</evidence>
<keyword evidence="6" id="KW-0378">Hydrolase</keyword>
<comment type="catalytic activity">
    <reaction evidence="10">
        <text>ATP + H2O = ADP + phosphate + H(+)</text>
        <dbReference type="Rhea" id="RHEA:13065"/>
        <dbReference type="ChEBI" id="CHEBI:15377"/>
        <dbReference type="ChEBI" id="CHEBI:15378"/>
        <dbReference type="ChEBI" id="CHEBI:30616"/>
        <dbReference type="ChEBI" id="CHEBI:43474"/>
        <dbReference type="ChEBI" id="CHEBI:456216"/>
        <dbReference type="EC" id="3.6.4.13"/>
    </reaction>
</comment>
<dbReference type="Pfam" id="PF00271">
    <property type="entry name" value="Helicase_C"/>
    <property type="match status" value="1"/>
</dbReference>
<evidence type="ECO:0000259" key="12">
    <source>
        <dbReference type="PROSITE" id="PS51194"/>
    </source>
</evidence>
<keyword evidence="14" id="KW-1185">Reference proteome</keyword>
<evidence type="ECO:0000256" key="6">
    <source>
        <dbReference type="ARBA" id="ARBA00022801"/>
    </source>
</evidence>
<keyword evidence="8" id="KW-0508">mRNA splicing</keyword>
<dbReference type="OMA" id="XLLELAP"/>
<dbReference type="EC" id="3.6.4.13" evidence="2"/>
<dbReference type="InterPro" id="IPR014001">
    <property type="entry name" value="Helicase_ATP-bd"/>
</dbReference>
<organism evidence="13 14">
    <name type="scientific">Kalanchoe fedtschenkoi</name>
    <name type="common">Lavender scallops</name>
    <name type="synonym">South American air plant</name>
    <dbReference type="NCBI Taxonomy" id="63787"/>
    <lineage>
        <taxon>Eukaryota</taxon>
        <taxon>Viridiplantae</taxon>
        <taxon>Streptophyta</taxon>
        <taxon>Embryophyta</taxon>
        <taxon>Tracheophyta</taxon>
        <taxon>Spermatophyta</taxon>
        <taxon>Magnoliopsida</taxon>
        <taxon>eudicotyledons</taxon>
        <taxon>Gunneridae</taxon>
        <taxon>Pentapetalae</taxon>
        <taxon>Saxifragales</taxon>
        <taxon>Crassulaceae</taxon>
        <taxon>Kalanchoe</taxon>
    </lineage>
</organism>
<dbReference type="Pfam" id="PF00270">
    <property type="entry name" value="DEAD"/>
    <property type="match status" value="1"/>
</dbReference>
<dbReference type="GO" id="GO:0008380">
    <property type="term" value="P:RNA splicing"/>
    <property type="evidence" value="ECO:0007669"/>
    <property type="project" value="UniProtKB-KW"/>
</dbReference>
<evidence type="ECO:0000256" key="9">
    <source>
        <dbReference type="ARBA" id="ARBA00023242"/>
    </source>
</evidence>
<reference evidence="13" key="1">
    <citation type="submission" date="2021-01" db="UniProtKB">
        <authorList>
            <consortium name="EnsemblPlants"/>
        </authorList>
    </citation>
    <scope>IDENTIFICATION</scope>
</reference>
<keyword evidence="7" id="KW-0067">ATP-binding</keyword>
<keyword evidence="4" id="KW-0747">Spliceosome</keyword>
<evidence type="ECO:0000259" key="11">
    <source>
        <dbReference type="PROSITE" id="PS51192"/>
    </source>
</evidence>
<evidence type="ECO:0000313" key="13">
    <source>
        <dbReference type="EnsemblPlants" id="Kaladp0796s0001.1.v1.1.CDS.1"/>
    </source>
</evidence>
<dbReference type="PROSITE" id="PS00690">
    <property type="entry name" value="DEAH_ATP_HELICASE"/>
    <property type="match status" value="1"/>
</dbReference>
<dbReference type="PANTHER" id="PTHR18934">
    <property type="entry name" value="ATP-DEPENDENT RNA HELICASE"/>
    <property type="match status" value="1"/>
</dbReference>
<dbReference type="SMART" id="SM00487">
    <property type="entry name" value="DEXDc"/>
    <property type="match status" value="1"/>
</dbReference>
<dbReference type="GO" id="GO:0006397">
    <property type="term" value="P:mRNA processing"/>
    <property type="evidence" value="ECO:0007669"/>
    <property type="project" value="UniProtKB-KW"/>
</dbReference>
<dbReference type="GO" id="GO:0003724">
    <property type="term" value="F:RNA helicase activity"/>
    <property type="evidence" value="ECO:0007669"/>
    <property type="project" value="UniProtKB-EC"/>
</dbReference>
<feature type="domain" description="Helicase C-terminal" evidence="12">
    <location>
        <begin position="395"/>
        <end position="568"/>
    </location>
</feature>
<dbReference type="GO" id="GO:0071013">
    <property type="term" value="C:catalytic step 2 spliceosome"/>
    <property type="evidence" value="ECO:0007669"/>
    <property type="project" value="TreeGrafter"/>
</dbReference>
<dbReference type="CDD" id="cd18791">
    <property type="entry name" value="SF2_C_RHA"/>
    <property type="match status" value="1"/>
</dbReference>
<dbReference type="PROSITE" id="PS51194">
    <property type="entry name" value="HELICASE_CTER"/>
    <property type="match status" value="1"/>
</dbReference>
<dbReference type="GO" id="GO:0003723">
    <property type="term" value="F:RNA binding"/>
    <property type="evidence" value="ECO:0007669"/>
    <property type="project" value="TreeGrafter"/>
</dbReference>
<evidence type="ECO:0000256" key="5">
    <source>
        <dbReference type="ARBA" id="ARBA00022741"/>
    </source>
</evidence>
<dbReference type="InterPro" id="IPR001650">
    <property type="entry name" value="Helicase_C-like"/>
</dbReference>
<dbReference type="PANTHER" id="PTHR18934:SF83">
    <property type="entry name" value="PRE-MRNA-SPLICING FACTOR ATP-DEPENDENT RNA HELICASE DHX16"/>
    <property type="match status" value="1"/>
</dbReference>
<accession>A0A7N1A962</accession>
<evidence type="ECO:0000256" key="1">
    <source>
        <dbReference type="ARBA" id="ARBA00004123"/>
    </source>
</evidence>
<dbReference type="SUPFAM" id="SSF52540">
    <property type="entry name" value="P-loop containing nucleoside triphosphate hydrolases"/>
    <property type="match status" value="1"/>
</dbReference>
<dbReference type="PROSITE" id="PS51192">
    <property type="entry name" value="HELICASE_ATP_BIND_1"/>
    <property type="match status" value="1"/>
</dbReference>
<keyword evidence="5" id="KW-0547">Nucleotide-binding</keyword>
<dbReference type="Gramene" id="Kaladp0796s0001.1.v1.1">
    <property type="protein sequence ID" value="Kaladp0796s0001.1.v1.1.CDS.1"/>
    <property type="gene ID" value="Kaladp0796s0001.v1.1"/>
</dbReference>
<keyword evidence="3" id="KW-0507">mRNA processing</keyword>
<dbReference type="Gene3D" id="3.40.50.300">
    <property type="entry name" value="P-loop containing nucleotide triphosphate hydrolases"/>
    <property type="match status" value="2"/>
</dbReference>
<dbReference type="SMART" id="SM00382">
    <property type="entry name" value="AAA"/>
    <property type="match status" value="1"/>
</dbReference>
<dbReference type="GO" id="GO:0016787">
    <property type="term" value="F:hydrolase activity"/>
    <property type="evidence" value="ECO:0007669"/>
    <property type="project" value="UniProtKB-KW"/>
</dbReference>
<dbReference type="FunFam" id="3.40.50.300:FF:000007">
    <property type="entry name" value="Pre-mRNA-splicing factor ATP-dependent RNA helicase"/>
    <property type="match status" value="1"/>
</dbReference>
<dbReference type="SMART" id="SM00490">
    <property type="entry name" value="HELICc"/>
    <property type="match status" value="1"/>
</dbReference>
<evidence type="ECO:0000256" key="2">
    <source>
        <dbReference type="ARBA" id="ARBA00012552"/>
    </source>
</evidence>
<dbReference type="InterPro" id="IPR027417">
    <property type="entry name" value="P-loop_NTPase"/>
</dbReference>
<dbReference type="GO" id="GO:0005524">
    <property type="term" value="F:ATP binding"/>
    <property type="evidence" value="ECO:0007669"/>
    <property type="project" value="UniProtKB-KW"/>
</dbReference>
<dbReference type="InterPro" id="IPR003593">
    <property type="entry name" value="AAA+_ATPase"/>
</dbReference>
<dbReference type="AlphaFoldDB" id="A0A7N1A962"/>